<evidence type="ECO:0008006" key="8">
    <source>
        <dbReference type="Google" id="ProtNLM"/>
    </source>
</evidence>
<sequence>MSSSKKDARRINLVVPYQAPAPAKDNADVASSMSSVMPMAAMLTRNRYIGWGSVGFSVLSWLGESEETRTNSSTPGYFSVGMSLMALVVTYLPMLLPPPGGNPAATAAAPPVPVPVA</sequence>
<proteinExistence type="predicted"/>
<evidence type="ECO:0000256" key="4">
    <source>
        <dbReference type="ARBA" id="ARBA00023136"/>
    </source>
</evidence>
<dbReference type="PANTHER" id="PTHR28038">
    <property type="entry name" value="ADL329WP"/>
    <property type="match status" value="1"/>
</dbReference>
<evidence type="ECO:0000256" key="3">
    <source>
        <dbReference type="ARBA" id="ARBA00022989"/>
    </source>
</evidence>
<keyword evidence="7" id="KW-1185">Reference proteome</keyword>
<comment type="caution">
    <text evidence="6">The sequence shown here is derived from an EMBL/GenBank/DDBJ whole genome shotgun (WGS) entry which is preliminary data.</text>
</comment>
<dbReference type="EMBL" id="CAWUHB010000017">
    <property type="protein sequence ID" value="CAK7219126.1"/>
    <property type="molecule type" value="Genomic_DNA"/>
</dbReference>
<evidence type="ECO:0000313" key="6">
    <source>
        <dbReference type="EMBL" id="CAK7219126.1"/>
    </source>
</evidence>
<name>A0ABP0BIX8_9PEZI</name>
<protein>
    <recommendedName>
        <fullName evidence="8">Protein Asterix</fullName>
    </recommendedName>
</protein>
<gene>
    <name evidence="6" type="ORF">SCUCBS95973_003714</name>
</gene>
<dbReference type="PANTHER" id="PTHR28038:SF1">
    <property type="entry name" value="ADL329WP"/>
    <property type="match status" value="1"/>
</dbReference>
<comment type="subcellular location">
    <subcellularLocation>
        <location evidence="1">Membrane</location>
    </subcellularLocation>
</comment>
<reference evidence="6 7" key="1">
    <citation type="submission" date="2024-01" db="EMBL/GenBank/DDBJ databases">
        <authorList>
            <person name="Allen C."/>
            <person name="Tagirdzhanova G."/>
        </authorList>
    </citation>
    <scope>NUCLEOTIDE SEQUENCE [LARGE SCALE GENOMIC DNA]</scope>
</reference>
<keyword evidence="3 5" id="KW-1133">Transmembrane helix</keyword>
<evidence type="ECO:0000313" key="7">
    <source>
        <dbReference type="Proteomes" id="UP001642405"/>
    </source>
</evidence>
<keyword evidence="2 5" id="KW-0812">Transmembrane</keyword>
<organism evidence="6 7">
    <name type="scientific">Sporothrix curviconia</name>
    <dbReference type="NCBI Taxonomy" id="1260050"/>
    <lineage>
        <taxon>Eukaryota</taxon>
        <taxon>Fungi</taxon>
        <taxon>Dikarya</taxon>
        <taxon>Ascomycota</taxon>
        <taxon>Pezizomycotina</taxon>
        <taxon>Sordariomycetes</taxon>
        <taxon>Sordariomycetidae</taxon>
        <taxon>Ophiostomatales</taxon>
        <taxon>Ophiostomataceae</taxon>
        <taxon>Sporothrix</taxon>
    </lineage>
</organism>
<evidence type="ECO:0000256" key="1">
    <source>
        <dbReference type="ARBA" id="ARBA00004370"/>
    </source>
</evidence>
<evidence type="ECO:0000256" key="2">
    <source>
        <dbReference type="ARBA" id="ARBA00022692"/>
    </source>
</evidence>
<feature type="transmembrane region" description="Helical" evidence="5">
    <location>
        <begin position="76"/>
        <end position="96"/>
    </location>
</feature>
<dbReference type="Pfam" id="PF03669">
    <property type="entry name" value="ASTER"/>
    <property type="match status" value="1"/>
</dbReference>
<dbReference type="Proteomes" id="UP001642405">
    <property type="component" value="Unassembled WGS sequence"/>
</dbReference>
<keyword evidence="4 5" id="KW-0472">Membrane</keyword>
<evidence type="ECO:0000256" key="5">
    <source>
        <dbReference type="SAM" id="Phobius"/>
    </source>
</evidence>
<dbReference type="InterPro" id="IPR005351">
    <property type="entry name" value="ASTER"/>
</dbReference>
<accession>A0ABP0BIX8</accession>